<organism evidence="1 2">
    <name type="scientific">Taxus chinensis</name>
    <name type="common">Chinese yew</name>
    <name type="synonym">Taxus wallichiana var. chinensis</name>
    <dbReference type="NCBI Taxonomy" id="29808"/>
    <lineage>
        <taxon>Eukaryota</taxon>
        <taxon>Viridiplantae</taxon>
        <taxon>Streptophyta</taxon>
        <taxon>Embryophyta</taxon>
        <taxon>Tracheophyta</taxon>
        <taxon>Spermatophyta</taxon>
        <taxon>Pinopsida</taxon>
        <taxon>Pinidae</taxon>
        <taxon>Conifers II</taxon>
        <taxon>Cupressales</taxon>
        <taxon>Taxaceae</taxon>
        <taxon>Taxus</taxon>
    </lineage>
</organism>
<proteinExistence type="predicted"/>
<name>A0AA38CIW6_TAXCH</name>
<evidence type="ECO:0000313" key="1">
    <source>
        <dbReference type="EMBL" id="KAH9302256.1"/>
    </source>
</evidence>
<reference evidence="1 2" key="1">
    <citation type="journal article" date="2021" name="Nat. Plants">
        <title>The Taxus genome provides insights into paclitaxel biosynthesis.</title>
        <authorList>
            <person name="Xiong X."/>
            <person name="Gou J."/>
            <person name="Liao Q."/>
            <person name="Li Y."/>
            <person name="Zhou Q."/>
            <person name="Bi G."/>
            <person name="Li C."/>
            <person name="Du R."/>
            <person name="Wang X."/>
            <person name="Sun T."/>
            <person name="Guo L."/>
            <person name="Liang H."/>
            <person name="Lu P."/>
            <person name="Wu Y."/>
            <person name="Zhang Z."/>
            <person name="Ro D.K."/>
            <person name="Shang Y."/>
            <person name="Huang S."/>
            <person name="Yan J."/>
        </authorList>
    </citation>
    <scope>NUCLEOTIDE SEQUENCE [LARGE SCALE GENOMIC DNA]</scope>
    <source>
        <strain evidence="1">Ta-2019</strain>
    </source>
</reference>
<keyword evidence="2" id="KW-1185">Reference proteome</keyword>
<dbReference type="Proteomes" id="UP000824469">
    <property type="component" value="Unassembled WGS sequence"/>
</dbReference>
<comment type="caution">
    <text evidence="1">The sequence shown here is derived from an EMBL/GenBank/DDBJ whole genome shotgun (WGS) entry which is preliminary data.</text>
</comment>
<dbReference type="EMBL" id="JAHRHJ020000009">
    <property type="protein sequence ID" value="KAH9302256.1"/>
    <property type="molecule type" value="Genomic_DNA"/>
</dbReference>
<evidence type="ECO:0000313" key="2">
    <source>
        <dbReference type="Proteomes" id="UP000824469"/>
    </source>
</evidence>
<accession>A0AA38CIW6</accession>
<protein>
    <submittedName>
        <fullName evidence="1">Uncharacterized protein</fullName>
    </submittedName>
</protein>
<feature type="non-terminal residue" evidence="1">
    <location>
        <position position="102"/>
    </location>
</feature>
<gene>
    <name evidence="1" type="ORF">KI387_013839</name>
</gene>
<sequence length="102" mass="11441">MRSILSKIHAIYQAFFPVLLVPGRAWYKEANKKGPGCVDSQAMGRTAGKSFNYVVICSVLHASSKKRVSPSRYFIKITQETVGKSHRDLACLERVRGEESPR</sequence>
<dbReference type="AlphaFoldDB" id="A0AA38CIW6"/>